<name>A0A0N7CCD8_ENTFC</name>
<dbReference type="RefSeq" id="WP_172686885.1">
    <property type="nucleotide sequence ID" value="NZ_KR066794.1"/>
</dbReference>
<dbReference type="SMART" id="SM00507">
    <property type="entry name" value="HNHc"/>
    <property type="match status" value="1"/>
</dbReference>
<dbReference type="InterPro" id="IPR003615">
    <property type="entry name" value="HNH_nuc"/>
</dbReference>
<dbReference type="InterPro" id="IPR000477">
    <property type="entry name" value="RT_dom"/>
</dbReference>
<dbReference type="CDD" id="cd01651">
    <property type="entry name" value="RT_G2_intron"/>
    <property type="match status" value="1"/>
</dbReference>
<evidence type="ECO:0000259" key="1">
    <source>
        <dbReference type="PROSITE" id="PS50878"/>
    </source>
</evidence>
<dbReference type="AlphaFoldDB" id="A0A0N7CCD8"/>
<sequence>MTNRNQVRKEAVDLTVDTNLERQPKQQKLRNAEYYDMQDVMDKLYEESCKGKSFHNLIHIITSENNILLAFRNIKNNKGSMTKGTDGKTITQYKGWSEEQFVKYFQSKFANYHPKSVRRTEIPKVGQPDKMRPLGIPCMDDRIIQQCIIQVLEPICEARFHAHSYGFRPNRSASHAIARAQSLMNVSKLHYVVDVDIKGFFDNVNHGKLLKQMWTMGIRDKSLICIIGKILKSEIEGIGRPDKGTPQGGIISPLLSNIVLNELDWWLSDQWETKSTRYPYTHSHKYEALKKSNLKEFFFVRYADDFKILCRDYKTAKKIFIAVKEWLWERLGLEISPEKSKITNVRKKKTDFLGFALYVTKKSKKYVSKSNISEKAKKAMKTKLKEQIKVIQHDTSPHQVSQLNAMILGMHNYYNTATGCSRDFREINFVVSKSLKHRLRVKTKKAKRNKNSKSPLPEKVLKSRTYQKFYGSYGGKPKVVAGVQIFPIYGCKFVTPRMFTREVNKYTPQGRQLIHKNLSTVHSLIQYLLETKEYGKSVEYNDNRISLMAGQNGKCAVTGEPLCIFDMECHHKKPKKLGGTDEYRNLVWLKSDVHKLIHATEEDTITKYLDILKLDDKALKKVNSLRLSAENLEIVVKAN</sequence>
<accession>A0A0N7CCD8</accession>
<proteinExistence type="predicted"/>
<dbReference type="PROSITE" id="PS50878">
    <property type="entry name" value="RT_POL"/>
    <property type="match status" value="1"/>
</dbReference>
<organism evidence="2">
    <name type="scientific">Enterococcus faecium</name>
    <name type="common">Streptococcus faecium</name>
    <dbReference type="NCBI Taxonomy" id="1352"/>
    <lineage>
        <taxon>Bacteria</taxon>
        <taxon>Bacillati</taxon>
        <taxon>Bacillota</taxon>
        <taxon>Bacilli</taxon>
        <taxon>Lactobacillales</taxon>
        <taxon>Enterococcaceae</taxon>
        <taxon>Enterococcus</taxon>
    </lineage>
</organism>
<geneLocation type="plasmid" evidence="2">
    <name>pJEG050</name>
</geneLocation>
<dbReference type="NCBIfam" id="TIGR04416">
    <property type="entry name" value="group_II_RT_mat"/>
    <property type="match status" value="1"/>
</dbReference>
<dbReference type="Gene3D" id="1.10.30.50">
    <property type="match status" value="1"/>
</dbReference>
<dbReference type="InterPro" id="IPR030931">
    <property type="entry name" value="Group_II_RT_mat"/>
</dbReference>
<dbReference type="InterPro" id="IPR043502">
    <property type="entry name" value="DNA/RNA_pol_sf"/>
</dbReference>
<keyword evidence="2" id="KW-0614">Plasmid</keyword>
<evidence type="ECO:0000313" key="2">
    <source>
        <dbReference type="EMBL" id="AKJ75229.1"/>
    </source>
</evidence>
<dbReference type="PANTHER" id="PTHR34047">
    <property type="entry name" value="NUCLEAR INTRON MATURASE 1, MITOCHONDRIAL-RELATED"/>
    <property type="match status" value="1"/>
</dbReference>
<feature type="domain" description="Reverse transcriptase" evidence="1">
    <location>
        <begin position="103"/>
        <end position="357"/>
    </location>
</feature>
<dbReference type="InterPro" id="IPR051083">
    <property type="entry name" value="GrpII_Intron_Splice-Mob/Def"/>
</dbReference>
<dbReference type="Pfam" id="PF00078">
    <property type="entry name" value="RVT_1"/>
    <property type="match status" value="1"/>
</dbReference>
<protein>
    <recommendedName>
        <fullName evidence="1">Reverse transcriptase domain-containing protein</fullName>
    </recommendedName>
</protein>
<dbReference type="PANTHER" id="PTHR34047:SF8">
    <property type="entry name" value="PROTEIN YKFC"/>
    <property type="match status" value="1"/>
</dbReference>
<reference evidence="2" key="1">
    <citation type="submission" date="2015-03" db="EMBL/GenBank/DDBJ databases">
        <title>Evolutionary Whole Genome Sequencing Analysis of Enterococcus faecium from a Single Institution: the End of Multi-Locus Sequence Typing?</title>
        <authorList>
            <person name="van Hal S.J."/>
            <person name="Ip C.L.C."/>
            <person name="Ansari M.A."/>
            <person name="Wilson D.J."/>
            <person name="Espedido B.A."/>
            <person name="Jensen S.O."/>
            <person name="Bowden R."/>
        </authorList>
    </citation>
    <scope>NUCLEOTIDE SEQUENCE</scope>
    <source>
        <strain evidence="2">Efm0123</strain>
        <plasmid evidence="2">pJEG050</plasmid>
    </source>
</reference>
<dbReference type="CDD" id="cd00085">
    <property type="entry name" value="HNHc"/>
    <property type="match status" value="1"/>
</dbReference>
<dbReference type="SUPFAM" id="SSF56672">
    <property type="entry name" value="DNA/RNA polymerases"/>
    <property type="match status" value="1"/>
</dbReference>
<dbReference type="EMBL" id="KR066794">
    <property type="protein sequence ID" value="AKJ75229.1"/>
    <property type="molecule type" value="Genomic_DNA"/>
</dbReference>